<dbReference type="GO" id="GO:0016020">
    <property type="term" value="C:membrane"/>
    <property type="evidence" value="ECO:0007669"/>
    <property type="project" value="UniProtKB-SubCell"/>
</dbReference>
<dbReference type="OrthoDB" id="9779554at2"/>
<feature type="transmembrane region" description="Helical" evidence="6">
    <location>
        <begin position="85"/>
        <end position="106"/>
    </location>
</feature>
<feature type="transmembrane region" description="Helical" evidence="6">
    <location>
        <begin position="139"/>
        <end position="166"/>
    </location>
</feature>
<accession>A0A1E7WQW3</accession>
<feature type="transmembrane region" description="Helical" evidence="6">
    <location>
        <begin position="113"/>
        <end position="133"/>
    </location>
</feature>
<dbReference type="RefSeq" id="WP_070247821.1">
    <property type="nucleotide sequence ID" value="NZ_LROM01000078.1"/>
</dbReference>
<dbReference type="PANTHER" id="PTHR11101">
    <property type="entry name" value="PHOSPHATE TRANSPORTER"/>
    <property type="match status" value="1"/>
</dbReference>
<protein>
    <submittedName>
        <fullName evidence="7">Low-affinity inorganic phosphate transporter 1</fullName>
    </submittedName>
</protein>
<proteinExistence type="predicted"/>
<dbReference type="AlphaFoldDB" id="A0A1E7WQW3"/>
<sequence length="337" mass="35578">MNSIQISIWVLGILIALALVFDFMNGFHDAANAIATVVSTGVLKPQTAVAMAAFFNFIAIFVFHQLTVAATVGKGTIDPNVVDQYVIFGALVGAIVWNVVTWYYGIPSSSSHALIGGLVGAAVAKSGTGALISAGLIKIVVFIVLAPLMGFIFGSIMMLLVSWIFVRSTPRRVDKWFRRLQLVSAASYSLGHGGNDAQKTIGIIWMLLIAAGYSQAGDAEPPLWVIISCYTAISFGTLFGGWRIVKTMGQKITKLKPVGGFCAETGGAITLFVATALGVPVSTTHTITGAIVGVGASQKMSAVRWGVAGNIVWAWIFTIPASAFVAAIAWWAGRHIL</sequence>
<feature type="transmembrane region" description="Helical" evidence="6">
    <location>
        <begin position="223"/>
        <end position="245"/>
    </location>
</feature>
<keyword evidence="8" id="KW-1185">Reference proteome</keyword>
<feature type="transmembrane region" description="Helical" evidence="6">
    <location>
        <begin position="312"/>
        <end position="332"/>
    </location>
</feature>
<evidence type="ECO:0000256" key="5">
    <source>
        <dbReference type="ARBA" id="ARBA00023136"/>
    </source>
</evidence>
<keyword evidence="5 6" id="KW-0472">Membrane</keyword>
<keyword evidence="4 6" id="KW-1133">Transmembrane helix</keyword>
<evidence type="ECO:0000256" key="2">
    <source>
        <dbReference type="ARBA" id="ARBA00022448"/>
    </source>
</evidence>
<evidence type="ECO:0000256" key="6">
    <source>
        <dbReference type="SAM" id="Phobius"/>
    </source>
</evidence>
<evidence type="ECO:0000313" key="8">
    <source>
        <dbReference type="Proteomes" id="UP000175989"/>
    </source>
</evidence>
<name>A0A1E7WQW3_9BURK</name>
<feature type="transmembrane region" description="Helical" evidence="6">
    <location>
        <begin position="6"/>
        <end position="27"/>
    </location>
</feature>
<keyword evidence="3 6" id="KW-0812">Transmembrane</keyword>
<gene>
    <name evidence="7" type="primary">pitA</name>
    <name evidence="7" type="ORF">DUPY_21060</name>
</gene>
<dbReference type="PATRIC" id="fig|762836.4.peg.2182"/>
<dbReference type="InterPro" id="IPR001204">
    <property type="entry name" value="Phos_transporter"/>
</dbReference>
<keyword evidence="2" id="KW-0813">Transport</keyword>
<reference evidence="8" key="1">
    <citation type="journal article" date="2016" name="Front. Microbiol.">
        <title>Molecular Keys to the Janthinobacterium and Duganella spp. Interaction with the Plant Pathogen Fusarium graminearum.</title>
        <authorList>
            <person name="Haack F.S."/>
            <person name="Poehlein A."/>
            <person name="Kroger C."/>
            <person name="Voigt C.A."/>
            <person name="Piepenbring M."/>
            <person name="Bode H.B."/>
            <person name="Daniel R."/>
            <person name="Schafer W."/>
            <person name="Streit W.R."/>
        </authorList>
    </citation>
    <scope>NUCLEOTIDE SEQUENCE [LARGE SCALE GENOMIC DNA]</scope>
    <source>
        <strain evidence="8">T54</strain>
    </source>
</reference>
<dbReference type="PANTHER" id="PTHR11101:SF80">
    <property type="entry name" value="PHOSPHATE TRANSPORTER"/>
    <property type="match status" value="1"/>
</dbReference>
<feature type="transmembrane region" description="Helical" evidence="6">
    <location>
        <begin position="266"/>
        <end position="292"/>
    </location>
</feature>
<evidence type="ECO:0000256" key="1">
    <source>
        <dbReference type="ARBA" id="ARBA00004141"/>
    </source>
</evidence>
<dbReference type="GO" id="GO:0005315">
    <property type="term" value="F:phosphate transmembrane transporter activity"/>
    <property type="evidence" value="ECO:0007669"/>
    <property type="project" value="InterPro"/>
</dbReference>
<dbReference type="Pfam" id="PF01384">
    <property type="entry name" value="PHO4"/>
    <property type="match status" value="1"/>
</dbReference>
<dbReference type="Proteomes" id="UP000175989">
    <property type="component" value="Unassembled WGS sequence"/>
</dbReference>
<comment type="subcellular location">
    <subcellularLocation>
        <location evidence="1">Membrane</location>
        <topology evidence="1">Multi-pass membrane protein</topology>
    </subcellularLocation>
</comment>
<evidence type="ECO:0000313" key="7">
    <source>
        <dbReference type="EMBL" id="OFA01878.1"/>
    </source>
</evidence>
<evidence type="ECO:0000256" key="3">
    <source>
        <dbReference type="ARBA" id="ARBA00022692"/>
    </source>
</evidence>
<dbReference type="GO" id="GO:0035435">
    <property type="term" value="P:phosphate ion transmembrane transport"/>
    <property type="evidence" value="ECO:0007669"/>
    <property type="project" value="TreeGrafter"/>
</dbReference>
<evidence type="ECO:0000256" key="4">
    <source>
        <dbReference type="ARBA" id="ARBA00022989"/>
    </source>
</evidence>
<organism evidence="7 8">
    <name type="scientific">Duganella phyllosphaerae</name>
    <dbReference type="NCBI Taxonomy" id="762836"/>
    <lineage>
        <taxon>Bacteria</taxon>
        <taxon>Pseudomonadati</taxon>
        <taxon>Pseudomonadota</taxon>
        <taxon>Betaproteobacteria</taxon>
        <taxon>Burkholderiales</taxon>
        <taxon>Oxalobacteraceae</taxon>
        <taxon>Telluria group</taxon>
        <taxon>Duganella</taxon>
    </lineage>
</organism>
<comment type="caution">
    <text evidence="7">The sequence shown here is derived from an EMBL/GenBank/DDBJ whole genome shotgun (WGS) entry which is preliminary data.</text>
</comment>
<feature type="transmembrane region" description="Helical" evidence="6">
    <location>
        <begin position="48"/>
        <end position="73"/>
    </location>
</feature>
<dbReference type="EMBL" id="LROM01000078">
    <property type="protein sequence ID" value="OFA01878.1"/>
    <property type="molecule type" value="Genomic_DNA"/>
</dbReference>